<comment type="caution">
    <text evidence="1">The sequence shown here is derived from an EMBL/GenBank/DDBJ whole genome shotgun (WGS) entry which is preliminary data.</text>
</comment>
<accession>A0A846QW44</accession>
<sequence length="347" mass="38915">MIRSISFGQETVSKKIEKSYGLTNSGELHLNNKYGDVIINGWDRSSVRLTIDVEVTHKKKENAKDLLDRIDVTTKVTKDLVDLTTEIHQGSSGFFARYFSKVNPFDLDKSNIKINYTIYLPNNAEMNITNKFGDVIISDWQGKLKTNIEHGDFWINDDLTNAHINITFGKLNAKTITYGNITIKNGELDLEGSKQLQLTSSGTTMEIGAISSLEIESSKDEINIDEVKSIHGDLDFTKIHINTLGEEIDIKTKVADFWVSAITKPDSKIYIDQESSEFNISISGQSLIFNATLEQGLLRIPKSFTDIHTDIINNSRKIRKINATYGKGPYGEFVLTGLKGVIILKEN</sequence>
<reference evidence="1 2" key="1">
    <citation type="submission" date="2020-03" db="EMBL/GenBank/DDBJ databases">
        <title>Genomic Encyclopedia of Type Strains, Phase IV (KMG-IV): sequencing the most valuable type-strain genomes for metagenomic binning, comparative biology and taxonomic classification.</title>
        <authorList>
            <person name="Goeker M."/>
        </authorList>
    </citation>
    <scope>NUCLEOTIDE SEQUENCE [LARGE SCALE GENOMIC DNA]</scope>
    <source>
        <strain evidence="1 2">DSM 29762</strain>
    </source>
</reference>
<dbReference type="RefSeq" id="WP_209023909.1">
    <property type="nucleotide sequence ID" value="NZ_JAATJJ010000001.1"/>
</dbReference>
<gene>
    <name evidence="1" type="ORF">GGR42_000257</name>
</gene>
<dbReference type="AlphaFoldDB" id="A0A846QW44"/>
<evidence type="ECO:0000313" key="1">
    <source>
        <dbReference type="EMBL" id="NJB69795.1"/>
    </source>
</evidence>
<evidence type="ECO:0008006" key="3">
    <source>
        <dbReference type="Google" id="ProtNLM"/>
    </source>
</evidence>
<organism evidence="1 2">
    <name type="scientific">Saonia flava</name>
    <dbReference type="NCBI Taxonomy" id="523696"/>
    <lineage>
        <taxon>Bacteria</taxon>
        <taxon>Pseudomonadati</taxon>
        <taxon>Bacteroidota</taxon>
        <taxon>Flavobacteriia</taxon>
        <taxon>Flavobacteriales</taxon>
        <taxon>Flavobacteriaceae</taxon>
        <taxon>Saonia</taxon>
    </lineage>
</organism>
<dbReference type="EMBL" id="JAATJJ010000001">
    <property type="protein sequence ID" value="NJB69795.1"/>
    <property type="molecule type" value="Genomic_DNA"/>
</dbReference>
<protein>
    <recommendedName>
        <fullName evidence="3">Adhesin domain-containing protein</fullName>
    </recommendedName>
</protein>
<dbReference type="Proteomes" id="UP000590442">
    <property type="component" value="Unassembled WGS sequence"/>
</dbReference>
<proteinExistence type="predicted"/>
<evidence type="ECO:0000313" key="2">
    <source>
        <dbReference type="Proteomes" id="UP000590442"/>
    </source>
</evidence>
<name>A0A846QW44_9FLAO</name>
<keyword evidence="2" id="KW-1185">Reference proteome</keyword>